<keyword evidence="2" id="KW-1185">Reference proteome</keyword>
<sequence>MSHFAPPAGQFAGQSLQEQLRRQMLRQLKDAGLREAMLSEYKEMASTVSALLHVLAQEGVPDRLPAEAQAQYGECMARLTQSSIRCQMLAQESINADAVLHLAVADTSGDRVQ</sequence>
<dbReference type="EMBL" id="CP006585">
    <property type="protein sequence ID" value="AGW13372.1"/>
    <property type="molecule type" value="Genomic_DNA"/>
</dbReference>
<organism evidence="1 2">
    <name type="scientific">Megalodesulfovibrio gigas (strain ATCC 19364 / DSM 1382 / NCIMB 9332 / VKM B-1759)</name>
    <name type="common">Desulfovibrio gigas</name>
    <dbReference type="NCBI Taxonomy" id="1121448"/>
    <lineage>
        <taxon>Bacteria</taxon>
        <taxon>Pseudomonadati</taxon>
        <taxon>Thermodesulfobacteriota</taxon>
        <taxon>Desulfovibrionia</taxon>
        <taxon>Desulfovibrionales</taxon>
        <taxon>Desulfovibrionaceae</taxon>
        <taxon>Megalodesulfovibrio</taxon>
    </lineage>
</organism>
<reference evidence="2" key="2">
    <citation type="submission" date="2013-07" db="EMBL/GenBank/DDBJ databases">
        <authorList>
            <person name="Morais-Silva F.O."/>
            <person name="Rezende A.M."/>
            <person name="Pimentel C."/>
            <person name="Resende D.M."/>
            <person name="Santos C.I."/>
            <person name="Clemente C."/>
            <person name="de Oliveira L.M."/>
            <person name="da Silva S.M."/>
            <person name="Costa D.A."/>
            <person name="Varela-Raposo A."/>
            <person name="Horacio E.C.A."/>
            <person name="Matos M."/>
            <person name="Flores O."/>
            <person name="Ruiz J.C."/>
            <person name="Rodrigues-Pousada C."/>
        </authorList>
    </citation>
    <scope>NUCLEOTIDE SEQUENCE [LARGE SCALE GENOMIC DNA]</scope>
    <source>
        <strain evidence="2">ATCC 19364 / DSM 1382 / NCIMB 9332 / VKM B-1759</strain>
    </source>
</reference>
<evidence type="ECO:0000313" key="2">
    <source>
        <dbReference type="Proteomes" id="UP000016587"/>
    </source>
</evidence>
<protein>
    <submittedName>
        <fullName evidence="1">Uncharacterized protein</fullName>
    </submittedName>
</protein>
<gene>
    <name evidence="1" type="ORF">DGI_1532</name>
</gene>
<dbReference type="STRING" id="1121448.DGI_1532"/>
<reference evidence="1 2" key="1">
    <citation type="journal article" date="2013" name="J. Bacteriol.">
        <title>Roles of HynAB and Ech, the only two hydrogenases found in the model sulfate reducer Desulfovibrio gigas.</title>
        <authorList>
            <person name="Morais-Silva F.O."/>
            <person name="Santos C.I."/>
            <person name="Rodrigues R."/>
            <person name="Pereira I.A."/>
            <person name="Rodrigues-Pousada C."/>
        </authorList>
    </citation>
    <scope>NUCLEOTIDE SEQUENCE [LARGE SCALE GENOMIC DNA]</scope>
    <source>
        <strain evidence="2">ATCC 19364 / DSM 1382 / NCIMB 9332 / VKM B-1759</strain>
    </source>
</reference>
<dbReference type="KEGG" id="dgg:DGI_1532"/>
<dbReference type="Proteomes" id="UP000016587">
    <property type="component" value="Chromosome"/>
</dbReference>
<dbReference type="HOGENOM" id="CLU_2129404_0_0_7"/>
<accession>T2GBS5</accession>
<dbReference type="RefSeq" id="WP_021760196.1">
    <property type="nucleotide sequence ID" value="NC_022444.1"/>
</dbReference>
<name>T2GBS5_MEGG1</name>
<dbReference type="AlphaFoldDB" id="T2GBS5"/>
<dbReference type="PATRIC" id="fig|1121448.10.peg.1528"/>
<proteinExistence type="predicted"/>
<evidence type="ECO:0000313" key="1">
    <source>
        <dbReference type="EMBL" id="AGW13372.1"/>
    </source>
</evidence>